<feature type="transmembrane region" description="Helical" evidence="1">
    <location>
        <begin position="50"/>
        <end position="74"/>
    </location>
</feature>
<evidence type="ECO:0000313" key="2">
    <source>
        <dbReference type="EMBL" id="MFC6198936.1"/>
    </source>
</evidence>
<evidence type="ECO:0000256" key="1">
    <source>
        <dbReference type="SAM" id="Phobius"/>
    </source>
</evidence>
<dbReference type="InterPro" id="IPR008523">
    <property type="entry name" value="DUF805"/>
</dbReference>
<accession>A0ABW1SCH7</accession>
<comment type="caution">
    <text evidence="2">The sequence shown here is derived from an EMBL/GenBank/DDBJ whole genome shotgun (WGS) entry which is preliminary data.</text>
</comment>
<keyword evidence="1" id="KW-1133">Transmembrane helix</keyword>
<dbReference type="EMBL" id="JBHSSW010000017">
    <property type="protein sequence ID" value="MFC6198936.1"/>
    <property type="molecule type" value="Genomic_DNA"/>
</dbReference>
<evidence type="ECO:0000313" key="3">
    <source>
        <dbReference type="Proteomes" id="UP001596303"/>
    </source>
</evidence>
<organism evidence="2 3">
    <name type="scientific">Ponticaulis profundi</name>
    <dbReference type="NCBI Taxonomy" id="2665222"/>
    <lineage>
        <taxon>Bacteria</taxon>
        <taxon>Pseudomonadati</taxon>
        <taxon>Pseudomonadota</taxon>
        <taxon>Alphaproteobacteria</taxon>
        <taxon>Hyphomonadales</taxon>
        <taxon>Hyphomonadaceae</taxon>
        <taxon>Ponticaulis</taxon>
    </lineage>
</organism>
<feature type="transmembrane region" description="Helical" evidence="1">
    <location>
        <begin position="80"/>
        <end position="104"/>
    </location>
</feature>
<protein>
    <submittedName>
        <fullName evidence="2">DUF805 domain-containing protein</fullName>
    </submittedName>
</protein>
<sequence>MAKTFLKVKQTLRDIFSTPSWEILMGFGEAVRLYFKNYVKFDGRSRRAEYWWPVLFLMLISVAGNILAGIFAAALGDVGVMIAGLVSLLLMLFSLATIIPSIAVGIRRLHDLDKSGWWLLIGLIPFIGAIVLIIFFVQEGTKGPNKFGSDPKGGAQVDTF</sequence>
<dbReference type="Proteomes" id="UP001596303">
    <property type="component" value="Unassembled WGS sequence"/>
</dbReference>
<name>A0ABW1SCH7_9PROT</name>
<dbReference type="PANTHER" id="PTHR34980:SF2">
    <property type="entry name" value="INNER MEMBRANE PROTEIN YHAH-RELATED"/>
    <property type="match status" value="1"/>
</dbReference>
<keyword evidence="3" id="KW-1185">Reference proteome</keyword>
<dbReference type="PANTHER" id="PTHR34980">
    <property type="entry name" value="INNER MEMBRANE PROTEIN-RELATED-RELATED"/>
    <property type="match status" value="1"/>
</dbReference>
<dbReference type="Pfam" id="PF05656">
    <property type="entry name" value="DUF805"/>
    <property type="match status" value="1"/>
</dbReference>
<keyword evidence="1" id="KW-0472">Membrane</keyword>
<keyword evidence="1" id="KW-0812">Transmembrane</keyword>
<feature type="transmembrane region" description="Helical" evidence="1">
    <location>
        <begin position="116"/>
        <end position="137"/>
    </location>
</feature>
<reference evidence="3" key="1">
    <citation type="journal article" date="2019" name="Int. J. Syst. Evol. Microbiol.">
        <title>The Global Catalogue of Microorganisms (GCM) 10K type strain sequencing project: providing services to taxonomists for standard genome sequencing and annotation.</title>
        <authorList>
            <consortium name="The Broad Institute Genomics Platform"/>
            <consortium name="The Broad Institute Genome Sequencing Center for Infectious Disease"/>
            <person name="Wu L."/>
            <person name="Ma J."/>
        </authorList>
    </citation>
    <scope>NUCLEOTIDE SEQUENCE [LARGE SCALE GENOMIC DNA]</scope>
    <source>
        <strain evidence="3">CGMCC-1.15741</strain>
    </source>
</reference>
<proteinExistence type="predicted"/>
<gene>
    <name evidence="2" type="ORF">ACFQDM_12655</name>
</gene>